<comment type="caution">
    <text evidence="3">The sequence shown here is derived from an EMBL/GenBank/DDBJ whole genome shotgun (WGS) entry which is preliminary data.</text>
</comment>
<dbReference type="InterPro" id="IPR012902">
    <property type="entry name" value="N_methyl_site"/>
</dbReference>
<evidence type="ECO:0000313" key="3">
    <source>
        <dbReference type="EMBL" id="RKG31371.1"/>
    </source>
</evidence>
<dbReference type="EMBL" id="RAXU01000021">
    <property type="protein sequence ID" value="RKG31371.1"/>
    <property type="molecule type" value="Genomic_DNA"/>
</dbReference>
<accession>A0A3A8ER65</accession>
<keyword evidence="1" id="KW-1133">Transmembrane helix</keyword>
<dbReference type="Pfam" id="PF22150">
    <property type="entry name" value="Tt1218-like"/>
    <property type="match status" value="1"/>
</dbReference>
<keyword evidence="1" id="KW-0812">Transmembrane</keyword>
<proteinExistence type="predicted"/>
<dbReference type="AlphaFoldDB" id="A0A3A8ER65"/>
<gene>
    <name evidence="3" type="primary">pilV</name>
    <name evidence="3" type="ORF">D7V21_14090</name>
</gene>
<dbReference type="NCBIfam" id="TIGR02523">
    <property type="entry name" value="type_IV_pilV"/>
    <property type="match status" value="1"/>
</dbReference>
<protein>
    <submittedName>
        <fullName evidence="3">Type IV pilus modification protein PilV</fullName>
    </submittedName>
</protein>
<dbReference type="InterPro" id="IPR013362">
    <property type="entry name" value="Pilus_4_PilV"/>
</dbReference>
<dbReference type="Pfam" id="PF07963">
    <property type="entry name" value="N_methyl"/>
    <property type="match status" value="1"/>
</dbReference>
<keyword evidence="4" id="KW-1185">Reference proteome</keyword>
<evidence type="ECO:0000256" key="1">
    <source>
        <dbReference type="SAM" id="Phobius"/>
    </source>
</evidence>
<evidence type="ECO:0000313" key="4">
    <source>
        <dbReference type="Proteomes" id="UP000269001"/>
    </source>
</evidence>
<keyword evidence="1" id="KW-0472">Membrane</keyword>
<dbReference type="Proteomes" id="UP000269001">
    <property type="component" value="Unassembled WGS sequence"/>
</dbReference>
<feature type="domain" description="Type IV pilin Tt1218-like" evidence="2">
    <location>
        <begin position="32"/>
        <end position="104"/>
    </location>
</feature>
<feature type="transmembrane region" description="Helical" evidence="1">
    <location>
        <begin position="12"/>
        <end position="35"/>
    </location>
</feature>
<dbReference type="RefSeq" id="WP_120371093.1">
    <property type="nucleotide sequence ID" value="NZ_RAXU01000021.1"/>
</dbReference>
<evidence type="ECO:0000259" key="2">
    <source>
        <dbReference type="Pfam" id="PF22150"/>
    </source>
</evidence>
<sequence length="170" mass="18278">MLITIKNQRGAGLIEILVALLILAIGILGFIALQYRAVEATSESNYRVQAMNLARDLAERVRVNRGALATYETEIKTAANQTTSTKNCFTADCSVTELADFDVAQITTRAHSVGMSVNLVACPGNNDSRNCVYIAWGDTAPLNGEANGEGNCTTSTAYDPVSTCLIMEMY</sequence>
<name>A0A3A8ER65_9GAMM</name>
<organism evidence="3 4">
    <name type="scientific">Acinetobacter guerrae</name>
    <dbReference type="NCBI Taxonomy" id="1843371"/>
    <lineage>
        <taxon>Bacteria</taxon>
        <taxon>Pseudomonadati</taxon>
        <taxon>Pseudomonadota</taxon>
        <taxon>Gammaproteobacteria</taxon>
        <taxon>Moraxellales</taxon>
        <taxon>Moraxellaceae</taxon>
        <taxon>Acinetobacter</taxon>
    </lineage>
</organism>
<reference evidence="3 4" key="1">
    <citation type="submission" date="2018-09" db="EMBL/GenBank/DDBJ databases">
        <title>The draft genome of Acinetobacter spp. strains.</title>
        <authorList>
            <person name="Qin J."/>
            <person name="Feng Y."/>
            <person name="Zong Z."/>
        </authorList>
    </citation>
    <scope>NUCLEOTIDE SEQUENCE [LARGE SCALE GENOMIC DNA]</scope>
    <source>
        <strain evidence="3 4">WCHAc060096</strain>
    </source>
</reference>
<dbReference type="InterPro" id="IPR054402">
    <property type="entry name" value="Tt1218-like_dom"/>
</dbReference>